<accession>A0A8J7YY57</accession>
<feature type="domain" description="Predicted pPIWI-associating nuclease" evidence="1">
    <location>
        <begin position="124"/>
        <end position="230"/>
    </location>
</feature>
<comment type="caution">
    <text evidence="2">The sequence shown here is derived from an EMBL/GenBank/DDBJ whole genome shotgun (WGS) entry which is preliminary data.</text>
</comment>
<organism evidence="2 3">
    <name type="scientific">Candidatus Sysuiplasma superficiale</name>
    <dbReference type="NCBI Taxonomy" id="2823368"/>
    <lineage>
        <taxon>Archaea</taxon>
        <taxon>Methanobacteriati</taxon>
        <taxon>Thermoplasmatota</taxon>
        <taxon>Thermoplasmata</taxon>
        <taxon>Candidatus Sysuiplasmatales</taxon>
        <taxon>Candidatus Sysuiplasmataceae</taxon>
        <taxon>Candidatus Sysuiplasma</taxon>
    </lineage>
</organism>
<evidence type="ECO:0000313" key="2">
    <source>
        <dbReference type="EMBL" id="MBX8645049.1"/>
    </source>
</evidence>
<reference evidence="2" key="1">
    <citation type="submission" date="2021-05" db="EMBL/GenBank/DDBJ databases">
        <title>Genomic insights into ecological role and evolution of a novel Thermoplasmata order Candidatus Sysuiplasmatales.</title>
        <authorList>
            <person name="Yuan Y."/>
        </authorList>
    </citation>
    <scope>NUCLEOTIDE SEQUENCE</scope>
    <source>
        <strain evidence="2">TUT19-bin139</strain>
    </source>
</reference>
<protein>
    <recommendedName>
        <fullName evidence="1">Predicted pPIWI-associating nuclease domain-containing protein</fullName>
    </recommendedName>
</protein>
<dbReference type="EMBL" id="JAHEAC010000155">
    <property type="protein sequence ID" value="MBX8645049.1"/>
    <property type="molecule type" value="Genomic_DNA"/>
</dbReference>
<evidence type="ECO:0000259" key="1">
    <source>
        <dbReference type="Pfam" id="PF18165"/>
    </source>
</evidence>
<dbReference type="AlphaFoldDB" id="A0A8J7YY57"/>
<dbReference type="InterPro" id="IPR040556">
    <property type="entry name" value="pP_pnuc_1"/>
</dbReference>
<sequence length="261" mass="29455">MNELNGVKLLVQKVRALHVNTKTVKDGIRKCVQNYFRKWQPVLATASRNAAELVALDGAMHELLRFTQRRTHVADYRAEINLAVNAINELELKLLQPHIHEVVASNSVEPQQSKIIEGLRRLSPSAANSYEQGLMDIRDGNRKSWRGAVLEFREALREVLDYLAPDDAVTKVPGFRLEDGTMKPTMKQKVIFILRARRLIKSRVKTLTDGIDVVECLIGNFVRSVYTRSSVAVHNAVSQSEASRVKDYVTLVLSELLEIGE</sequence>
<name>A0A8J7YY57_9ARCH</name>
<dbReference type="Proteomes" id="UP000750197">
    <property type="component" value="Unassembled WGS sequence"/>
</dbReference>
<dbReference type="Pfam" id="PF18165">
    <property type="entry name" value="pP_pnuc_1"/>
    <property type="match status" value="1"/>
</dbReference>
<proteinExistence type="predicted"/>
<evidence type="ECO:0000313" key="3">
    <source>
        <dbReference type="Proteomes" id="UP000750197"/>
    </source>
</evidence>
<gene>
    <name evidence="2" type="ORF">KIY12_10100</name>
</gene>